<organism evidence="2 3">
    <name type="scientific">Brassica rapa subsp. trilocularis</name>
    <dbReference type="NCBI Taxonomy" id="1813537"/>
    <lineage>
        <taxon>Eukaryota</taxon>
        <taxon>Viridiplantae</taxon>
        <taxon>Streptophyta</taxon>
        <taxon>Embryophyta</taxon>
        <taxon>Tracheophyta</taxon>
        <taxon>Spermatophyta</taxon>
        <taxon>Magnoliopsida</taxon>
        <taxon>eudicotyledons</taxon>
        <taxon>Gunneridae</taxon>
        <taxon>Pentapetalae</taxon>
        <taxon>rosids</taxon>
        <taxon>malvids</taxon>
        <taxon>Brassicales</taxon>
        <taxon>Brassicaceae</taxon>
        <taxon>Brassiceae</taxon>
        <taxon>Brassica</taxon>
    </lineage>
</organism>
<dbReference type="CDD" id="cd07816">
    <property type="entry name" value="Bet_v1-like"/>
    <property type="match status" value="2"/>
</dbReference>
<dbReference type="Pfam" id="PF00407">
    <property type="entry name" value="Bet_v_1"/>
    <property type="match status" value="3"/>
</dbReference>
<sequence>MAESSSLLGELEVEVEIKAPAAEFYHMYAGRPHHVTLNIIILIHIRVFLKGAPQNMGSIQMFHMCWFKPASACVQGHSRQCDLHDGEWGKVGSIISWNYMHDGKAKVAKERIEVVEPEKKLIKFKVLEGDLMEEFKSFLITIQVTPKQGGNGSIVKWHFEYKNLMRTSLTLKLCSQMEDMPESSLVGEVEVEVEIKAPAEKFYEMYTGKAHHVAEATPQNVQACDLHDGDWGTLDSVIVWNYVHDGQEKVAKERIELVEPEKKLVKFRVSPEQGGLGSVVKLHFDYEKIHENVVHPETLLPFFVQMIKEIDQHLMSEE</sequence>
<evidence type="ECO:0000313" key="3">
    <source>
        <dbReference type="Proteomes" id="UP000823674"/>
    </source>
</evidence>
<keyword evidence="3" id="KW-1185">Reference proteome</keyword>
<dbReference type="Gene3D" id="3.30.530.20">
    <property type="match status" value="3"/>
</dbReference>
<evidence type="ECO:0000259" key="1">
    <source>
        <dbReference type="SMART" id="SM01037"/>
    </source>
</evidence>
<feature type="domain" description="Bet v I/Major latex protein" evidence="1">
    <location>
        <begin position="6"/>
        <end position="182"/>
    </location>
</feature>
<dbReference type="Proteomes" id="UP000823674">
    <property type="component" value="Chromosome A07"/>
</dbReference>
<name>A0ABQ7KZR9_BRACM</name>
<proteinExistence type="predicted"/>
<dbReference type="InterPro" id="IPR051761">
    <property type="entry name" value="MLP-like_ligand-binding"/>
</dbReference>
<dbReference type="SMART" id="SM01037">
    <property type="entry name" value="Bet_v_1"/>
    <property type="match status" value="2"/>
</dbReference>
<gene>
    <name evidence="2" type="primary">A07g505240.1_BraROA</name>
    <name evidence="2" type="ORF">IGI04_026843</name>
</gene>
<reference evidence="2 3" key="1">
    <citation type="submission" date="2021-03" db="EMBL/GenBank/DDBJ databases">
        <authorList>
            <person name="King G.J."/>
            <person name="Bancroft I."/>
            <person name="Baten A."/>
            <person name="Bloomfield J."/>
            <person name="Borpatragohain P."/>
            <person name="He Z."/>
            <person name="Irish N."/>
            <person name="Irwin J."/>
            <person name="Liu K."/>
            <person name="Mauleon R.P."/>
            <person name="Moore J."/>
            <person name="Morris R."/>
            <person name="Ostergaard L."/>
            <person name="Wang B."/>
            <person name="Wells R."/>
        </authorList>
    </citation>
    <scope>NUCLEOTIDE SEQUENCE [LARGE SCALE GENOMIC DNA]</scope>
    <source>
        <strain evidence="2">R-o-18</strain>
        <tissue evidence="2">Leaf</tissue>
    </source>
</reference>
<accession>A0ABQ7KZR9</accession>
<dbReference type="PANTHER" id="PTHR31907">
    <property type="entry name" value="MLP-LIKE PROTEIN 423"/>
    <property type="match status" value="1"/>
</dbReference>
<dbReference type="InterPro" id="IPR000916">
    <property type="entry name" value="Bet_v_I/MLP"/>
</dbReference>
<dbReference type="InterPro" id="IPR023393">
    <property type="entry name" value="START-like_dom_sf"/>
</dbReference>
<dbReference type="EMBL" id="JADBGQ010000009">
    <property type="protein sequence ID" value="KAG5379001.1"/>
    <property type="molecule type" value="Genomic_DNA"/>
</dbReference>
<feature type="domain" description="Bet v I/Major latex protein" evidence="1">
    <location>
        <begin position="184"/>
        <end position="317"/>
    </location>
</feature>
<protein>
    <recommendedName>
        <fullName evidence="1">Bet v I/Major latex protein domain-containing protein</fullName>
    </recommendedName>
</protein>
<comment type="caution">
    <text evidence="2">The sequence shown here is derived from an EMBL/GenBank/DDBJ whole genome shotgun (WGS) entry which is preliminary data.</text>
</comment>
<dbReference type="SUPFAM" id="SSF55961">
    <property type="entry name" value="Bet v1-like"/>
    <property type="match status" value="2"/>
</dbReference>
<evidence type="ECO:0000313" key="2">
    <source>
        <dbReference type="EMBL" id="KAG5379001.1"/>
    </source>
</evidence>